<feature type="region of interest" description="Disordered" evidence="1">
    <location>
        <begin position="1"/>
        <end position="31"/>
    </location>
</feature>
<comment type="caution">
    <text evidence="2">The sequence shown here is derived from an EMBL/GenBank/DDBJ whole genome shotgun (WGS) entry which is preliminary data.</text>
</comment>
<evidence type="ECO:0000256" key="1">
    <source>
        <dbReference type="SAM" id="MobiDB-lite"/>
    </source>
</evidence>
<evidence type="ECO:0000313" key="2">
    <source>
        <dbReference type="EMBL" id="KAJ1102897.1"/>
    </source>
</evidence>
<reference evidence="2" key="1">
    <citation type="journal article" date="2022" name="bioRxiv">
        <title>Sequencing and chromosome-scale assembly of the giantPleurodeles waltlgenome.</title>
        <authorList>
            <person name="Brown T."/>
            <person name="Elewa A."/>
            <person name="Iarovenko S."/>
            <person name="Subramanian E."/>
            <person name="Araus A.J."/>
            <person name="Petzold A."/>
            <person name="Susuki M."/>
            <person name="Suzuki K.-i.T."/>
            <person name="Hayashi T."/>
            <person name="Toyoda A."/>
            <person name="Oliveira C."/>
            <person name="Osipova E."/>
            <person name="Leigh N.D."/>
            <person name="Simon A."/>
            <person name="Yun M.H."/>
        </authorList>
    </citation>
    <scope>NUCLEOTIDE SEQUENCE</scope>
    <source>
        <strain evidence="2">20211129_DDA</strain>
        <tissue evidence="2">Liver</tissue>
    </source>
</reference>
<protein>
    <submittedName>
        <fullName evidence="2">Uncharacterized protein</fullName>
    </submittedName>
</protein>
<organism evidence="2 3">
    <name type="scientific">Pleurodeles waltl</name>
    <name type="common">Iberian ribbed newt</name>
    <dbReference type="NCBI Taxonomy" id="8319"/>
    <lineage>
        <taxon>Eukaryota</taxon>
        <taxon>Metazoa</taxon>
        <taxon>Chordata</taxon>
        <taxon>Craniata</taxon>
        <taxon>Vertebrata</taxon>
        <taxon>Euteleostomi</taxon>
        <taxon>Amphibia</taxon>
        <taxon>Batrachia</taxon>
        <taxon>Caudata</taxon>
        <taxon>Salamandroidea</taxon>
        <taxon>Salamandridae</taxon>
        <taxon>Pleurodelinae</taxon>
        <taxon>Pleurodeles</taxon>
    </lineage>
</organism>
<name>A0AAV7MH55_PLEWA</name>
<keyword evidence="3" id="KW-1185">Reference proteome</keyword>
<evidence type="ECO:0000313" key="3">
    <source>
        <dbReference type="Proteomes" id="UP001066276"/>
    </source>
</evidence>
<accession>A0AAV7MH55</accession>
<gene>
    <name evidence="2" type="ORF">NDU88_000337</name>
</gene>
<proteinExistence type="predicted"/>
<dbReference type="AlphaFoldDB" id="A0AAV7MH55"/>
<dbReference type="EMBL" id="JANPWB010000013">
    <property type="protein sequence ID" value="KAJ1102897.1"/>
    <property type="molecule type" value="Genomic_DNA"/>
</dbReference>
<dbReference type="Proteomes" id="UP001066276">
    <property type="component" value="Chromosome 9"/>
</dbReference>
<sequence length="574" mass="65089">MQETRNRRKEQGEVQNRRTSAQWKEQKNKCTAERRWNKMQCWTEASVHGKDGGEQEAVLDRSTSAWQRWGRTRISAGQKRQCMAKMGENKKQCWTEAPVHGKDRENKKQCWIEYMAKMGENKKQCWIECMAKMGENKKQCWIEAPVHGKDGENKMQCWTEASVHAKDGGEQEAVLDRSTSAWQRWGEQEAVLDRVHGKDGGEQEAVLDRVHGKDGGKQEAVLDRSTSAWQRWGEQDAVLDRSISAWQRWGRTRNSAGQKHQCMAKMGENKKECWTEALVHGKDGGEQEAVLDRVHGKGGGEQDAVLDRSTSACQRWGRTRSSAGRKHQCMPKMGENKKQCWTEAPVHGKDGENKKQCWTEAPVHGKDGGEQEAVLDRSIIAWQRWGRTRSSAGQKHQCMAKMGENKKQCWTEAPVHGKDGGEQEAVLDRVHGKDGGEQEAVLDRVHGKDGGEQEAVLDRSTSAWQRWGEQDAVLDKSISAWQRWGRTRNSAGQKHQCRAKMGENKKECWTEALVHGKDGGEQEAVLDRVHGKGGGEQDAVLDRSIIAWQRWGRTRCSAGQKQQCMTKMGENKMQ</sequence>